<feature type="region of interest" description="Disordered" evidence="1">
    <location>
        <begin position="251"/>
        <end position="300"/>
    </location>
</feature>
<evidence type="ECO:0000256" key="2">
    <source>
        <dbReference type="SAM" id="Phobius"/>
    </source>
</evidence>
<organism evidence="4">
    <name type="scientific">Fagus sylvatica</name>
    <name type="common">Beechnut</name>
    <dbReference type="NCBI Taxonomy" id="28930"/>
    <lineage>
        <taxon>Eukaryota</taxon>
        <taxon>Viridiplantae</taxon>
        <taxon>Streptophyta</taxon>
        <taxon>Embryophyta</taxon>
        <taxon>Tracheophyta</taxon>
        <taxon>Spermatophyta</taxon>
        <taxon>Magnoliopsida</taxon>
        <taxon>eudicotyledons</taxon>
        <taxon>Gunneridae</taxon>
        <taxon>Pentapetalae</taxon>
        <taxon>rosids</taxon>
        <taxon>fabids</taxon>
        <taxon>Fagales</taxon>
        <taxon>Fagaceae</taxon>
        <taxon>Fagus</taxon>
    </lineage>
</organism>
<dbReference type="InterPro" id="IPR036691">
    <property type="entry name" value="Endo/exonu/phosph_ase_sf"/>
</dbReference>
<dbReference type="AlphaFoldDB" id="A0A2N9J6E5"/>
<dbReference type="SUPFAM" id="SSF56219">
    <property type="entry name" value="DNase I-like"/>
    <property type="match status" value="1"/>
</dbReference>
<sequence length="579" mass="63528">MDCEFLEVSEISREEEAELMNLLVRFLGLFLHAFGLDPSSTVLGEIEEEEDEILEDVQEVIDGIANVKLSKNTKESVLRSIGSAIGPVLKIDAQTATESRGSLLFMKAFIFYVSLAVVSATGKVIVLILLRNQLKAPVEEVVVLEVDKVDELAGNIENDYGPWSIVQRPTAQDLPVTISLQTRKNVRHSEGKRKLSRLSQCSPAGSARFASHQPLTSHLLVLSPLQNSRHNISPNPSLLLESLILLNGKRSSSSKGKAKEHRNGFVKSASLGNPSQRKNNGSSSDDVGSHKGHLDCDSRVVRPGAHDSLEWENPLVGVLDGPTSTKTGEYTSVEDATVNISGASLVRIEIPQKEISERRMLSGTTELLFVGNEHGDHGAYGDNDETETEPPRGALNPNFRRSIADLVSCHSPSLLIVTETRVGGDRAKEITDTLPFDGAIHADTIGYAGGLWLLWNSAVVDVSVLAATEQEIHAVVKVRSSNFSWLLSAIYASPRFLERKVLWDNLSQVASLHNLPWLLAGDFNEVLSSEDKFGGLPVNLRRSQLFSNCLNNCGMMDLGFHGPRFTWSNLREVRYLIQE</sequence>
<dbReference type="GO" id="GO:0003824">
    <property type="term" value="F:catalytic activity"/>
    <property type="evidence" value="ECO:0007669"/>
    <property type="project" value="InterPro"/>
</dbReference>
<protein>
    <recommendedName>
        <fullName evidence="3">Endonuclease/exonuclease/phosphatase domain-containing protein</fullName>
    </recommendedName>
</protein>
<evidence type="ECO:0000256" key="1">
    <source>
        <dbReference type="SAM" id="MobiDB-lite"/>
    </source>
</evidence>
<feature type="compositionally biased region" description="Basic and acidic residues" evidence="1">
    <location>
        <begin position="287"/>
        <end position="300"/>
    </location>
</feature>
<proteinExistence type="predicted"/>
<dbReference type="InterPro" id="IPR005135">
    <property type="entry name" value="Endo/exonuclease/phosphatase"/>
</dbReference>
<dbReference type="PANTHER" id="PTHR35218">
    <property type="entry name" value="RNASE H DOMAIN-CONTAINING PROTEIN"/>
    <property type="match status" value="1"/>
</dbReference>
<feature type="transmembrane region" description="Helical" evidence="2">
    <location>
        <begin position="109"/>
        <end position="130"/>
    </location>
</feature>
<dbReference type="PANTHER" id="PTHR35218:SF9">
    <property type="entry name" value="ENDONUCLEASE_EXONUCLEASE_PHOSPHATASE DOMAIN-CONTAINING PROTEIN"/>
    <property type="match status" value="1"/>
</dbReference>
<evidence type="ECO:0000259" key="3">
    <source>
        <dbReference type="Pfam" id="PF03372"/>
    </source>
</evidence>
<dbReference type="EMBL" id="OIVN01006385">
    <property type="protein sequence ID" value="SPD32039.1"/>
    <property type="molecule type" value="Genomic_DNA"/>
</dbReference>
<keyword evidence="2" id="KW-1133">Transmembrane helix</keyword>
<accession>A0A2N9J6E5</accession>
<evidence type="ECO:0000313" key="4">
    <source>
        <dbReference type="EMBL" id="SPD32039.1"/>
    </source>
</evidence>
<dbReference type="Gene3D" id="3.60.10.10">
    <property type="entry name" value="Endonuclease/exonuclease/phosphatase"/>
    <property type="match status" value="1"/>
</dbReference>
<keyword evidence="2" id="KW-0812">Transmembrane</keyword>
<feature type="domain" description="Endonuclease/exonuclease/phosphatase" evidence="3">
    <location>
        <begin position="391"/>
        <end position="554"/>
    </location>
</feature>
<dbReference type="Pfam" id="PF03372">
    <property type="entry name" value="Exo_endo_phos"/>
    <property type="match status" value="1"/>
</dbReference>
<keyword evidence="2" id="KW-0472">Membrane</keyword>
<name>A0A2N9J6E5_FAGSY</name>
<gene>
    <name evidence="4" type="ORF">FSB_LOCUS59921</name>
</gene>
<feature type="compositionally biased region" description="Polar residues" evidence="1">
    <location>
        <begin position="270"/>
        <end position="286"/>
    </location>
</feature>
<reference evidence="4" key="1">
    <citation type="submission" date="2018-02" db="EMBL/GenBank/DDBJ databases">
        <authorList>
            <person name="Cohen D.B."/>
            <person name="Kent A.D."/>
        </authorList>
    </citation>
    <scope>NUCLEOTIDE SEQUENCE</scope>
</reference>